<dbReference type="CDD" id="cd00190">
    <property type="entry name" value="Tryp_SPc"/>
    <property type="match status" value="1"/>
</dbReference>
<evidence type="ECO:0000256" key="5">
    <source>
        <dbReference type="ARBA" id="ARBA00022801"/>
    </source>
</evidence>
<keyword evidence="12" id="KW-1133">Transmembrane helix</keyword>
<evidence type="ECO:0000256" key="6">
    <source>
        <dbReference type="ARBA" id="ARBA00022825"/>
    </source>
</evidence>
<dbReference type="PROSITE" id="PS00134">
    <property type="entry name" value="TRYPSIN_HIS"/>
    <property type="match status" value="1"/>
</dbReference>
<keyword evidence="12" id="KW-0812">Transmembrane</keyword>
<keyword evidence="5 11" id="KW-0378">Hydrolase</keyword>
<dbReference type="Pfam" id="PF00089">
    <property type="entry name" value="Trypsin"/>
    <property type="match status" value="1"/>
</dbReference>
<feature type="chain" id="PRO_5032382815" description="Peptidase S1 domain-containing protein" evidence="13">
    <location>
        <begin position="19"/>
        <end position="341"/>
    </location>
</feature>
<dbReference type="SUPFAM" id="SSF50494">
    <property type="entry name" value="Trypsin-like serine proteases"/>
    <property type="match status" value="1"/>
</dbReference>
<comment type="similarity">
    <text evidence="2">Belongs to the peptidase S1 family.</text>
</comment>
<dbReference type="AlphaFoldDB" id="A0A835L1X0"/>
<name>A0A835L1X0_SPOEX</name>
<feature type="domain" description="Peptidase S1" evidence="14">
    <location>
        <begin position="36"/>
        <end position="285"/>
    </location>
</feature>
<keyword evidence="10" id="KW-1205">Fibrinolytic toxin</keyword>
<dbReference type="InterPro" id="IPR050430">
    <property type="entry name" value="Peptidase_S1"/>
</dbReference>
<dbReference type="InterPro" id="IPR033116">
    <property type="entry name" value="TRYPSIN_SER"/>
</dbReference>
<evidence type="ECO:0000256" key="9">
    <source>
        <dbReference type="ARBA" id="ARBA00055534"/>
    </source>
</evidence>
<gene>
    <name evidence="15" type="ORF">HW555_008261</name>
</gene>
<proteinExistence type="inferred from homology"/>
<evidence type="ECO:0000256" key="2">
    <source>
        <dbReference type="ARBA" id="ARBA00007664"/>
    </source>
</evidence>
<dbReference type="GO" id="GO:0006508">
    <property type="term" value="P:proteolysis"/>
    <property type="evidence" value="ECO:0007669"/>
    <property type="project" value="UniProtKB-KW"/>
</dbReference>
<reference evidence="15" key="1">
    <citation type="submission" date="2020-08" db="EMBL/GenBank/DDBJ databases">
        <title>Spodoptera exigua strain:BAW_Kor-Di-RS1 Genome sequencing and assembly.</title>
        <authorList>
            <person name="Kim J."/>
            <person name="Nam H.Y."/>
            <person name="Kwon M."/>
            <person name="Choi J.H."/>
            <person name="Cho S.R."/>
            <person name="Kim G.-H."/>
        </authorList>
    </citation>
    <scope>NUCLEOTIDE SEQUENCE</scope>
    <source>
        <strain evidence="15">BAW_Kor-Di-RS1</strain>
        <tissue evidence="15">Whole-body</tissue>
    </source>
</reference>
<dbReference type="SMART" id="SM00020">
    <property type="entry name" value="Tryp_SPc"/>
    <property type="match status" value="1"/>
</dbReference>
<protein>
    <recommendedName>
        <fullName evidence="14">Peptidase S1 domain-containing protein</fullName>
    </recommendedName>
</protein>
<dbReference type="Gene3D" id="2.40.10.10">
    <property type="entry name" value="Trypsin-like serine proteases"/>
    <property type="match status" value="1"/>
</dbReference>
<dbReference type="InterPro" id="IPR018114">
    <property type="entry name" value="TRYPSIN_HIS"/>
</dbReference>
<sequence>MSPQIFLFLLTIATYTDQARIITTLKYSTFRVSPKIVHGSPVSKGQVPYLVSIKEPSVNVSQAKKLWTNLCGGSIITPSKVLTAAHCFEANQFFYATNFSLLRVVAGNLHNHLIDSGRTSTSDKSQWRIMSKVVLHQNFNFPLNDIALVFVDTPFVFSETVNYVIPARAITDYPKTCIAAGFGETQHGSNTSRKLLWTDISVLSRAQCDFWWEMEMNDFICTNSQASDVGAGDSGGPLACYGTTDPTEQKGKDLLVGIVSGKNFDKTTLFTRVAAFDTWLQNEGQTSIACICEPSKIVLSFAIILSYIRLLILFIFGVGFTKYVHLCTVYRYYRIPAILLR</sequence>
<keyword evidence="8" id="KW-1199">Hemostasis impairing toxin</keyword>
<feature type="signal peptide" evidence="13">
    <location>
        <begin position="1"/>
        <end position="18"/>
    </location>
</feature>
<keyword evidence="7" id="KW-1015">Disulfide bond</keyword>
<keyword evidence="4 11" id="KW-0645">Protease</keyword>
<keyword evidence="3" id="KW-0800">Toxin</keyword>
<evidence type="ECO:0000256" key="8">
    <source>
        <dbReference type="ARBA" id="ARBA00023240"/>
    </source>
</evidence>
<accession>A0A835L1X0</accession>
<evidence type="ECO:0000256" key="3">
    <source>
        <dbReference type="ARBA" id="ARBA00022656"/>
    </source>
</evidence>
<keyword evidence="16" id="KW-1185">Reference proteome</keyword>
<evidence type="ECO:0000313" key="16">
    <source>
        <dbReference type="Proteomes" id="UP000648187"/>
    </source>
</evidence>
<evidence type="ECO:0000259" key="14">
    <source>
        <dbReference type="PROSITE" id="PS50240"/>
    </source>
</evidence>
<feature type="transmembrane region" description="Helical" evidence="12">
    <location>
        <begin position="297"/>
        <end position="324"/>
    </location>
</feature>
<comment type="subcellular location">
    <subcellularLocation>
        <location evidence="1">Secreted</location>
        <location evidence="1">Extracellular space</location>
    </subcellularLocation>
</comment>
<dbReference type="GO" id="GO:0005576">
    <property type="term" value="C:extracellular region"/>
    <property type="evidence" value="ECO:0007669"/>
    <property type="project" value="UniProtKB-SubCell"/>
</dbReference>
<evidence type="ECO:0000256" key="11">
    <source>
        <dbReference type="RuleBase" id="RU363034"/>
    </source>
</evidence>
<evidence type="ECO:0000256" key="12">
    <source>
        <dbReference type="SAM" id="Phobius"/>
    </source>
</evidence>
<evidence type="ECO:0000256" key="7">
    <source>
        <dbReference type="ARBA" id="ARBA00023157"/>
    </source>
</evidence>
<dbReference type="PANTHER" id="PTHR24276:SF91">
    <property type="entry name" value="AT26814P-RELATED"/>
    <property type="match status" value="1"/>
</dbReference>
<comment type="function">
    <text evidence="9">Fibrinolytic activity; shows preferential cleavage of Arg-Gly bonds in all three fibrinogen chains. Contact with the caterpillars causes severe bleeding, due the anticoagulant effect of the protein.</text>
</comment>
<dbReference type="PROSITE" id="PS50240">
    <property type="entry name" value="TRYPSIN_DOM"/>
    <property type="match status" value="1"/>
</dbReference>
<dbReference type="Proteomes" id="UP000648187">
    <property type="component" value="Unassembled WGS sequence"/>
</dbReference>
<dbReference type="FunFam" id="2.40.10.10:FF:000068">
    <property type="entry name" value="transmembrane protease serine 2"/>
    <property type="match status" value="1"/>
</dbReference>
<dbReference type="InterPro" id="IPR001314">
    <property type="entry name" value="Peptidase_S1A"/>
</dbReference>
<evidence type="ECO:0000256" key="13">
    <source>
        <dbReference type="SAM" id="SignalP"/>
    </source>
</evidence>
<dbReference type="InterPro" id="IPR001254">
    <property type="entry name" value="Trypsin_dom"/>
</dbReference>
<keyword evidence="12" id="KW-0472">Membrane</keyword>
<dbReference type="PROSITE" id="PS00135">
    <property type="entry name" value="TRYPSIN_SER"/>
    <property type="match status" value="1"/>
</dbReference>
<dbReference type="InterPro" id="IPR009003">
    <property type="entry name" value="Peptidase_S1_PA"/>
</dbReference>
<dbReference type="GO" id="GO:0004252">
    <property type="term" value="F:serine-type endopeptidase activity"/>
    <property type="evidence" value="ECO:0007669"/>
    <property type="project" value="InterPro"/>
</dbReference>
<organism evidence="15 16">
    <name type="scientific">Spodoptera exigua</name>
    <name type="common">Beet armyworm</name>
    <name type="synonym">Noctua fulgens</name>
    <dbReference type="NCBI Taxonomy" id="7107"/>
    <lineage>
        <taxon>Eukaryota</taxon>
        <taxon>Metazoa</taxon>
        <taxon>Ecdysozoa</taxon>
        <taxon>Arthropoda</taxon>
        <taxon>Hexapoda</taxon>
        <taxon>Insecta</taxon>
        <taxon>Pterygota</taxon>
        <taxon>Neoptera</taxon>
        <taxon>Endopterygota</taxon>
        <taxon>Lepidoptera</taxon>
        <taxon>Glossata</taxon>
        <taxon>Ditrysia</taxon>
        <taxon>Noctuoidea</taxon>
        <taxon>Noctuidae</taxon>
        <taxon>Amphipyrinae</taxon>
        <taxon>Spodoptera</taxon>
    </lineage>
</organism>
<evidence type="ECO:0000256" key="1">
    <source>
        <dbReference type="ARBA" id="ARBA00004239"/>
    </source>
</evidence>
<dbReference type="PRINTS" id="PR00722">
    <property type="entry name" value="CHYMOTRYPSIN"/>
</dbReference>
<keyword evidence="6 11" id="KW-0720">Serine protease</keyword>
<keyword evidence="13" id="KW-0732">Signal</keyword>
<dbReference type="EMBL" id="JACKWZ010000155">
    <property type="protein sequence ID" value="KAF9413559.1"/>
    <property type="molecule type" value="Genomic_DNA"/>
</dbReference>
<dbReference type="PANTHER" id="PTHR24276">
    <property type="entry name" value="POLYSERASE-RELATED"/>
    <property type="match status" value="1"/>
</dbReference>
<evidence type="ECO:0000313" key="15">
    <source>
        <dbReference type="EMBL" id="KAF9413559.1"/>
    </source>
</evidence>
<evidence type="ECO:0000256" key="10">
    <source>
        <dbReference type="ARBA" id="ARBA00084094"/>
    </source>
</evidence>
<comment type="caution">
    <text evidence="15">The sequence shown here is derived from an EMBL/GenBank/DDBJ whole genome shotgun (WGS) entry which is preliminary data.</text>
</comment>
<dbReference type="GO" id="GO:0090729">
    <property type="term" value="F:toxin activity"/>
    <property type="evidence" value="ECO:0007669"/>
    <property type="project" value="UniProtKB-KW"/>
</dbReference>
<dbReference type="InterPro" id="IPR043504">
    <property type="entry name" value="Peptidase_S1_PA_chymotrypsin"/>
</dbReference>
<evidence type="ECO:0000256" key="4">
    <source>
        <dbReference type="ARBA" id="ARBA00022670"/>
    </source>
</evidence>